<evidence type="ECO:0000256" key="6">
    <source>
        <dbReference type="PROSITE-ProRule" id="PRU00723"/>
    </source>
</evidence>
<dbReference type="InterPro" id="IPR036855">
    <property type="entry name" value="Znf_CCCH_sf"/>
</dbReference>
<organism evidence="8 9">
    <name type="scientific">Rhodamnia argentea</name>
    <dbReference type="NCBI Taxonomy" id="178133"/>
    <lineage>
        <taxon>Eukaryota</taxon>
        <taxon>Viridiplantae</taxon>
        <taxon>Streptophyta</taxon>
        <taxon>Embryophyta</taxon>
        <taxon>Tracheophyta</taxon>
        <taxon>Spermatophyta</taxon>
        <taxon>Magnoliopsida</taxon>
        <taxon>eudicotyledons</taxon>
        <taxon>Gunneridae</taxon>
        <taxon>Pentapetalae</taxon>
        <taxon>rosids</taxon>
        <taxon>malvids</taxon>
        <taxon>Myrtales</taxon>
        <taxon>Myrtaceae</taxon>
        <taxon>Myrtoideae</taxon>
        <taxon>Myrteae</taxon>
        <taxon>Australasian group</taxon>
        <taxon>Rhodamnia</taxon>
    </lineage>
</organism>
<dbReference type="RefSeq" id="XP_030534683.1">
    <property type="nucleotide sequence ID" value="XM_030678823.2"/>
</dbReference>
<accession>A0A8B8PKI6</accession>
<dbReference type="InterPro" id="IPR050974">
    <property type="entry name" value="Plant_ZF_CCCH"/>
</dbReference>
<dbReference type="GO" id="GO:0003677">
    <property type="term" value="F:DNA binding"/>
    <property type="evidence" value="ECO:0007669"/>
    <property type="project" value="UniProtKB-KW"/>
</dbReference>
<evidence type="ECO:0000313" key="8">
    <source>
        <dbReference type="Proteomes" id="UP000827889"/>
    </source>
</evidence>
<sequence>MNNCRGEAFIPPPSMANQLYGTVPPAAKINLSGVSTSTSTNLLRKRMEMASDPDASFLASAFGGPSQSQSSASALAYSPTDVVGYSSYAGGLGARSSSWSHSHLRLDDVNPLLSSIKRPSQALYHRNLLDAQRAIGQSEAWYSTNLLSKRPRLESASNLPIYPQRPGEKDCAHYMLTRTCKFGLNCKFDHPNWVPEGGIPDWKEAPLVTTVDSLPLRAGEPDCPYFLKTQTCKFALRCKFNHPRDKITPLGTSDDTLTLPERPTEPPCAFYLKTGDCKFGATCKFHHPKDIKVTQVIQDTTAGEPRNSVAENDRMVRDVKLVKPLVSLSPASLHNTKGLPIRPGEVDCPFYLKTGSCKYGATCRYNHPERPAIDLHVGIVPMVGASPPSNPKFAARTAASIYRAVDPRLSQLMLGVGPTIYPQRPGQIECDYYMKTGACKFGEQCKYHHPIDRSAPTQAMANQSQQTVELTLAGLPRRKDAVVCPYYLKTGTCKYGATCKFDHPPPGELIAMAATQGQSATEGEEAKKK</sequence>
<evidence type="ECO:0000256" key="5">
    <source>
        <dbReference type="ARBA" id="ARBA00023125"/>
    </source>
</evidence>
<feature type="domain" description="C3H1-type" evidence="7">
    <location>
        <begin position="165"/>
        <end position="193"/>
    </location>
</feature>
<dbReference type="SUPFAM" id="SSF90229">
    <property type="entry name" value="CCCH zinc finger"/>
    <property type="match status" value="4"/>
</dbReference>
<reference evidence="9" key="2">
    <citation type="submission" date="2025-08" db="UniProtKB">
        <authorList>
            <consortium name="RefSeq"/>
        </authorList>
    </citation>
    <scope>IDENTIFICATION</scope>
    <source>
        <tissue evidence="9">Leaf</tissue>
    </source>
</reference>
<dbReference type="GeneID" id="115743811"/>
<protein>
    <submittedName>
        <fullName evidence="9">Zinc finger CCCH domain-containing protein 8</fullName>
    </submittedName>
</protein>
<feature type="zinc finger region" description="C3H1-type" evidence="6">
    <location>
        <begin position="217"/>
        <end position="245"/>
    </location>
</feature>
<feature type="domain" description="C3H1-type" evidence="7">
    <location>
        <begin position="262"/>
        <end position="290"/>
    </location>
</feature>
<feature type="zinc finger region" description="C3H1-type" evidence="6">
    <location>
        <begin position="165"/>
        <end position="193"/>
    </location>
</feature>
<feature type="zinc finger region" description="C3H1-type" evidence="6">
    <location>
        <begin position="342"/>
        <end position="370"/>
    </location>
</feature>
<evidence type="ECO:0000313" key="9">
    <source>
        <dbReference type="RefSeq" id="XP_030534683.1"/>
    </source>
</evidence>
<dbReference type="PANTHER" id="PTHR12506:SF82">
    <property type="entry name" value="ZINC FINGER CCCH DOMAIN-CONTAINING PROTEIN 64-RELATED"/>
    <property type="match status" value="1"/>
</dbReference>
<dbReference type="FunFam" id="4.10.1000.10:FF:000033">
    <property type="entry name" value="zinc finger CCCH domain-containing protein 37"/>
    <property type="match status" value="1"/>
</dbReference>
<keyword evidence="4 6" id="KW-0862">Zinc</keyword>
<feature type="zinc finger region" description="C3H1-type" evidence="6">
    <location>
        <begin position="478"/>
        <end position="506"/>
    </location>
</feature>
<name>A0A8B8PKI6_9MYRT</name>
<feature type="domain" description="C3H1-type" evidence="7">
    <location>
        <begin position="217"/>
        <end position="245"/>
    </location>
</feature>
<dbReference type="Gene3D" id="2.30.30.1190">
    <property type="match status" value="2"/>
</dbReference>
<dbReference type="GO" id="GO:0008270">
    <property type="term" value="F:zinc ion binding"/>
    <property type="evidence" value="ECO:0007669"/>
    <property type="project" value="UniProtKB-KW"/>
</dbReference>
<dbReference type="GO" id="GO:0003729">
    <property type="term" value="F:mRNA binding"/>
    <property type="evidence" value="ECO:0007669"/>
    <property type="project" value="UniProtKB-ARBA"/>
</dbReference>
<keyword evidence="3 6" id="KW-0863">Zinc-finger</keyword>
<evidence type="ECO:0000256" key="3">
    <source>
        <dbReference type="ARBA" id="ARBA00022771"/>
    </source>
</evidence>
<gene>
    <name evidence="9" type="primary">LOC115743811</name>
</gene>
<dbReference type="Gene3D" id="4.10.1000.10">
    <property type="entry name" value="Zinc finger, CCCH-type"/>
    <property type="match status" value="2"/>
</dbReference>
<keyword evidence="1 6" id="KW-0479">Metal-binding</keyword>
<evidence type="ECO:0000256" key="4">
    <source>
        <dbReference type="ARBA" id="ARBA00022833"/>
    </source>
</evidence>
<feature type="domain" description="C3H1-type" evidence="7">
    <location>
        <begin position="478"/>
        <end position="506"/>
    </location>
</feature>
<dbReference type="PANTHER" id="PTHR12506">
    <property type="entry name" value="PROTEIN PHOSPHATASE RELATED"/>
    <property type="match status" value="1"/>
</dbReference>
<feature type="domain" description="C3H1-type" evidence="7">
    <location>
        <begin position="342"/>
        <end position="370"/>
    </location>
</feature>
<keyword evidence="5" id="KW-0238">DNA-binding</keyword>
<dbReference type="PROSITE" id="PS50103">
    <property type="entry name" value="ZF_C3H1"/>
    <property type="match status" value="6"/>
</dbReference>
<feature type="zinc finger region" description="C3H1-type" evidence="6">
    <location>
        <begin position="262"/>
        <end position="290"/>
    </location>
</feature>
<keyword evidence="2" id="KW-0677">Repeat</keyword>
<evidence type="ECO:0000259" key="7">
    <source>
        <dbReference type="PROSITE" id="PS50103"/>
    </source>
</evidence>
<dbReference type="Proteomes" id="UP000827889">
    <property type="component" value="Chromosome 2"/>
</dbReference>
<dbReference type="SMART" id="SM00356">
    <property type="entry name" value="ZnF_C3H1"/>
    <property type="match status" value="6"/>
</dbReference>
<keyword evidence="8" id="KW-1185">Reference proteome</keyword>
<dbReference type="OrthoDB" id="411372at2759"/>
<feature type="zinc finger region" description="C3H1-type" evidence="6">
    <location>
        <begin position="424"/>
        <end position="452"/>
    </location>
</feature>
<dbReference type="Pfam" id="PF00642">
    <property type="entry name" value="zf-CCCH"/>
    <property type="match status" value="6"/>
</dbReference>
<evidence type="ECO:0000256" key="1">
    <source>
        <dbReference type="ARBA" id="ARBA00022723"/>
    </source>
</evidence>
<feature type="domain" description="C3H1-type" evidence="7">
    <location>
        <begin position="424"/>
        <end position="452"/>
    </location>
</feature>
<dbReference type="InterPro" id="IPR000571">
    <property type="entry name" value="Znf_CCCH"/>
</dbReference>
<dbReference type="KEGG" id="rarg:115743811"/>
<dbReference type="AlphaFoldDB" id="A0A8B8PKI6"/>
<evidence type="ECO:0000256" key="2">
    <source>
        <dbReference type="ARBA" id="ARBA00022737"/>
    </source>
</evidence>
<proteinExistence type="predicted"/>
<reference evidence="8" key="1">
    <citation type="submission" date="2025-05" db="UniProtKB">
        <authorList>
            <consortium name="RefSeq"/>
        </authorList>
    </citation>
    <scope>NUCLEOTIDE SEQUENCE [LARGE SCALE GENOMIC DNA]</scope>
</reference>